<dbReference type="NCBIfam" id="NF038024">
    <property type="entry name" value="CRR6_slr1097"/>
    <property type="match status" value="1"/>
</dbReference>
<reference evidence="1 2" key="2">
    <citation type="submission" date="2015-05" db="EMBL/GenBank/DDBJ databases">
        <title>Lifestyle Evolution in Cyanobacterial Symbionts of Sponges.</title>
        <authorList>
            <person name="Burgsdorf I."/>
            <person name="Slaby B.M."/>
            <person name="Handley K.M."/>
            <person name="Haber M."/>
            <person name="Blom J."/>
            <person name="Marshall C.W."/>
            <person name="Gilbert J.A."/>
            <person name="Hentschel U."/>
            <person name="Steindler L."/>
        </authorList>
    </citation>
    <scope>NUCLEOTIDE SEQUENCE [LARGE SCALE GENOMIC DNA]</scope>
    <source>
        <strain evidence="1">15L</strain>
    </source>
</reference>
<accession>A0A0G8AWE7</accession>
<dbReference type="PANTHER" id="PTHR35724:SF1">
    <property type="entry name" value="PROTEIN CHLORORESPIRATORY REDUCTION 6, CHLOROPLASTIC"/>
    <property type="match status" value="1"/>
</dbReference>
<protein>
    <recommendedName>
        <fullName evidence="3">DUF1817 domain-containing protein</fullName>
    </recommendedName>
</protein>
<dbReference type="PANTHER" id="PTHR35724">
    <property type="entry name" value="PROTEIN CHLORORESPIRATORY REDUCTION 6, CHLOROPLASTIC"/>
    <property type="match status" value="1"/>
</dbReference>
<dbReference type="InterPro" id="IPR014946">
    <property type="entry name" value="CRR6"/>
</dbReference>
<comment type="caution">
    <text evidence="1">The sequence shown here is derived from an EMBL/GenBank/DDBJ whole genome shotgun (WGS) entry which is preliminary data.</text>
</comment>
<organism evidence="1 2">
    <name type="scientific">Candidatus Synechococcus spongiarum 15L</name>
    <dbReference type="NCBI Taxonomy" id="1608419"/>
    <lineage>
        <taxon>Bacteria</taxon>
        <taxon>Bacillati</taxon>
        <taxon>Cyanobacteriota</taxon>
        <taxon>Cyanophyceae</taxon>
        <taxon>Synechococcales</taxon>
        <taxon>Synechococcaceae</taxon>
        <taxon>Synechococcus</taxon>
    </lineage>
</organism>
<reference evidence="1 2" key="1">
    <citation type="submission" date="2015-02" db="EMBL/GenBank/DDBJ databases">
        <authorList>
            <person name="Slaby B."/>
            <person name="Hentschel U."/>
        </authorList>
    </citation>
    <scope>NUCLEOTIDE SEQUENCE [LARGE SCALE GENOMIC DNA]</scope>
    <source>
        <strain evidence="1">15L</strain>
    </source>
</reference>
<evidence type="ECO:0008006" key="3">
    <source>
        <dbReference type="Google" id="ProtNLM"/>
    </source>
</evidence>
<dbReference type="GO" id="GO:0010275">
    <property type="term" value="P:NAD(P)H dehydrogenase complex assembly"/>
    <property type="evidence" value="ECO:0007669"/>
    <property type="project" value="TreeGrafter"/>
</dbReference>
<evidence type="ECO:0000313" key="1">
    <source>
        <dbReference type="EMBL" id="KKZ13674.1"/>
    </source>
</evidence>
<dbReference type="EMBL" id="JYFQ01000078">
    <property type="protein sequence ID" value="KKZ13674.1"/>
    <property type="molecule type" value="Genomic_DNA"/>
</dbReference>
<evidence type="ECO:0000313" key="2">
    <source>
        <dbReference type="Proteomes" id="UP000035037"/>
    </source>
</evidence>
<dbReference type="Pfam" id="PF08847">
    <property type="entry name" value="Crr6"/>
    <property type="match status" value="1"/>
</dbReference>
<name>A0A0G8AWE7_9SYNE</name>
<gene>
    <name evidence="1" type="ORF">TQ37_03770</name>
</gene>
<proteinExistence type="predicted"/>
<dbReference type="AlphaFoldDB" id="A0A0G8AWE7"/>
<dbReference type="PATRIC" id="fig|1608419.3.peg.2220"/>
<dbReference type="Proteomes" id="UP000035037">
    <property type="component" value="Unassembled WGS sequence"/>
</dbReference>
<sequence>MDTPGQWVIHLDHQAVGCLDLRPMAPLWRRSASELLALEGQVELAVSWDRPTGDPRELSEIPEVRLWHLHVDQHCPWLPLLLERGSGQLSRYVAMVVPHGFHAGEGIRFHPEALELWVTARLMVLDRWCHSHGLSGRRRLEQMASVLGFALDRSFWTIIDGARYPELP</sequence>